<protein>
    <submittedName>
        <fullName evidence="4">Thioredoxin 1</fullName>
    </submittedName>
</protein>
<accession>A0A1G6VK35</accession>
<reference evidence="4 5" key="1">
    <citation type="submission" date="2016-10" db="EMBL/GenBank/DDBJ databases">
        <authorList>
            <person name="de Groot N.N."/>
        </authorList>
    </citation>
    <scope>NUCLEOTIDE SEQUENCE [LARGE SCALE GENOMIC DNA]</scope>
    <source>
        <strain evidence="4 5">DSM 20475</strain>
    </source>
</reference>
<dbReference type="AlphaFoldDB" id="A0A1G6VK35"/>
<proteinExistence type="inferred from homology"/>
<dbReference type="PANTHER" id="PTHR45663">
    <property type="entry name" value="GEO12009P1"/>
    <property type="match status" value="1"/>
</dbReference>
<keyword evidence="5" id="KW-1185">Reference proteome</keyword>
<keyword evidence="2" id="KW-0676">Redox-active center</keyword>
<evidence type="ECO:0000256" key="1">
    <source>
        <dbReference type="ARBA" id="ARBA00008987"/>
    </source>
</evidence>
<dbReference type="PANTHER" id="PTHR45663:SF11">
    <property type="entry name" value="GEO12009P1"/>
    <property type="match status" value="1"/>
</dbReference>
<dbReference type="InterPro" id="IPR013766">
    <property type="entry name" value="Thioredoxin_domain"/>
</dbReference>
<evidence type="ECO:0000259" key="3">
    <source>
        <dbReference type="PROSITE" id="PS51352"/>
    </source>
</evidence>
<dbReference type="STRING" id="2741.SAMN04489866_10447"/>
<dbReference type="Pfam" id="PF00085">
    <property type="entry name" value="Thioredoxin"/>
    <property type="match status" value="1"/>
</dbReference>
<dbReference type="Gene3D" id="3.40.30.10">
    <property type="entry name" value="Glutaredoxin"/>
    <property type="match status" value="1"/>
</dbReference>
<dbReference type="PROSITE" id="PS51352">
    <property type="entry name" value="THIOREDOXIN_2"/>
    <property type="match status" value="1"/>
</dbReference>
<evidence type="ECO:0000256" key="2">
    <source>
        <dbReference type="ARBA" id="ARBA00023284"/>
    </source>
</evidence>
<dbReference type="RefSeq" id="WP_159427979.1">
    <property type="nucleotide sequence ID" value="NZ_FNAF01000004.1"/>
</dbReference>
<comment type="similarity">
    <text evidence="1">Belongs to the thioredoxin family.</text>
</comment>
<dbReference type="Proteomes" id="UP000198995">
    <property type="component" value="Unassembled WGS sequence"/>
</dbReference>
<gene>
    <name evidence="4" type="ORF">SAMN04489866_10447</name>
</gene>
<dbReference type="SUPFAM" id="SSF52833">
    <property type="entry name" value="Thioredoxin-like"/>
    <property type="match status" value="1"/>
</dbReference>
<dbReference type="OrthoDB" id="1906716at2"/>
<dbReference type="GO" id="GO:0015035">
    <property type="term" value="F:protein-disulfide reductase activity"/>
    <property type="evidence" value="ECO:0007669"/>
    <property type="project" value="TreeGrafter"/>
</dbReference>
<dbReference type="EMBL" id="FNAF01000004">
    <property type="protein sequence ID" value="SDD53397.1"/>
    <property type="molecule type" value="Genomic_DNA"/>
</dbReference>
<dbReference type="InterPro" id="IPR036249">
    <property type="entry name" value="Thioredoxin-like_sf"/>
</dbReference>
<organism evidence="4 5">
    <name type="scientific">Peptococcus niger</name>
    <dbReference type="NCBI Taxonomy" id="2741"/>
    <lineage>
        <taxon>Bacteria</taxon>
        <taxon>Bacillati</taxon>
        <taxon>Bacillota</taxon>
        <taxon>Clostridia</taxon>
        <taxon>Eubacteriales</taxon>
        <taxon>Peptococcaceae</taxon>
        <taxon>Peptococcus</taxon>
    </lineage>
</organism>
<dbReference type="GO" id="GO:0005737">
    <property type="term" value="C:cytoplasm"/>
    <property type="evidence" value="ECO:0007669"/>
    <property type="project" value="TreeGrafter"/>
</dbReference>
<sequence>MMNISEMDQALFDERIQNNKETCIIVFTKESCNVCRKLEPIVDKLAAEYTAENKPVQFYHMDVLQPDARKIFKSWKLVGVPQTVFIREGEYVDALPGALNEAILRKEIDALINPKESFVDRLKGLFK</sequence>
<evidence type="ECO:0000313" key="5">
    <source>
        <dbReference type="Proteomes" id="UP000198995"/>
    </source>
</evidence>
<dbReference type="CDD" id="cd02947">
    <property type="entry name" value="TRX_family"/>
    <property type="match status" value="1"/>
</dbReference>
<evidence type="ECO:0000313" key="4">
    <source>
        <dbReference type="EMBL" id="SDD53397.1"/>
    </source>
</evidence>
<name>A0A1G6VK35_PEPNI</name>
<feature type="domain" description="Thioredoxin" evidence="3">
    <location>
        <begin position="1"/>
        <end position="113"/>
    </location>
</feature>